<gene>
    <name evidence="2" type="ordered locus">DaAHT2_0836</name>
</gene>
<name>D6Z1W5_DESAT</name>
<dbReference type="eggNOG" id="COG3706">
    <property type="taxonomic scope" value="Bacteria"/>
</dbReference>
<dbReference type="Pfam" id="PF08448">
    <property type="entry name" value="PAS_4"/>
    <property type="match status" value="1"/>
</dbReference>
<sequence>MILNQILDSIDLGLVILDRDFRIRYWNRWMAVHSGIPFNEIKGAAIFDYYPHFRNKKFLRNFRAVVTFGNHYFFPQKLYGYIFPFKPESNFVSEINYMQQSCTMGPLRNENKEIEYVYISVNDVTEAYIYETNLASALLTLLEKYVDKEEIPAEAAQSILDELLPTSSKEVLAKHGKSPKDKDTHAVIGDQLVDILSEIAGSNR</sequence>
<protein>
    <submittedName>
        <fullName evidence="2">Putative PAS/PAC sensor protein</fullName>
    </submittedName>
</protein>
<evidence type="ECO:0000313" key="2">
    <source>
        <dbReference type="EMBL" id="ADH85540.1"/>
    </source>
</evidence>
<dbReference type="OrthoDB" id="9790367at2"/>
<dbReference type="InterPro" id="IPR035965">
    <property type="entry name" value="PAS-like_dom_sf"/>
</dbReference>
<dbReference type="AlphaFoldDB" id="D6Z1W5"/>
<dbReference type="Proteomes" id="UP000001508">
    <property type="component" value="Chromosome"/>
</dbReference>
<dbReference type="SUPFAM" id="SSF55785">
    <property type="entry name" value="PYP-like sensor domain (PAS domain)"/>
    <property type="match status" value="1"/>
</dbReference>
<organism evidence="2 3">
    <name type="scientific">Desulfurivibrio alkaliphilus (strain DSM 19089 / UNIQEM U267 / AHT2)</name>
    <dbReference type="NCBI Taxonomy" id="589865"/>
    <lineage>
        <taxon>Bacteria</taxon>
        <taxon>Pseudomonadati</taxon>
        <taxon>Thermodesulfobacteriota</taxon>
        <taxon>Desulfobulbia</taxon>
        <taxon>Desulfobulbales</taxon>
        <taxon>Desulfobulbaceae</taxon>
        <taxon>Desulfurivibrio</taxon>
    </lineage>
</organism>
<dbReference type="KEGG" id="dak:DaAHT2_0836"/>
<evidence type="ECO:0000313" key="3">
    <source>
        <dbReference type="Proteomes" id="UP000001508"/>
    </source>
</evidence>
<keyword evidence="3" id="KW-1185">Reference proteome</keyword>
<dbReference type="HOGENOM" id="CLU_1341453_0_0_7"/>
<dbReference type="InParanoid" id="D6Z1W5"/>
<dbReference type="STRING" id="589865.DaAHT2_0836"/>
<feature type="domain" description="PAS" evidence="1">
    <location>
        <begin position="1"/>
        <end position="67"/>
    </location>
</feature>
<proteinExistence type="predicted"/>
<reference evidence="3" key="1">
    <citation type="submission" date="2010-02" db="EMBL/GenBank/DDBJ databases">
        <title>Complete sequence of Desulfurivibrio alkaliphilus AHT2.</title>
        <authorList>
            <consortium name="US DOE Joint Genome Institute"/>
            <person name="Pitluck S."/>
            <person name="Chertkov O."/>
            <person name="Detter J.C."/>
            <person name="Han C."/>
            <person name="Tapia R."/>
            <person name="Larimer F."/>
            <person name="Land M."/>
            <person name="Hauser L."/>
            <person name="Kyrpides N."/>
            <person name="Mikhailova N."/>
            <person name="Sorokin D.Y."/>
            <person name="Muyzer G."/>
            <person name="Woyke T."/>
        </authorList>
    </citation>
    <scope>NUCLEOTIDE SEQUENCE [LARGE SCALE GENOMIC DNA]</scope>
    <source>
        <strain evidence="3">DSM 19089 / UNIQEM U267 / AHT2</strain>
    </source>
</reference>
<dbReference type="InterPro" id="IPR013656">
    <property type="entry name" value="PAS_4"/>
</dbReference>
<accession>D6Z1W5</accession>
<dbReference type="SMART" id="SM00091">
    <property type="entry name" value="PAS"/>
    <property type="match status" value="1"/>
</dbReference>
<dbReference type="CDD" id="cd00130">
    <property type="entry name" value="PAS"/>
    <property type="match status" value="1"/>
</dbReference>
<dbReference type="EMBL" id="CP001940">
    <property type="protein sequence ID" value="ADH85540.1"/>
    <property type="molecule type" value="Genomic_DNA"/>
</dbReference>
<evidence type="ECO:0000259" key="1">
    <source>
        <dbReference type="SMART" id="SM00091"/>
    </source>
</evidence>
<dbReference type="InterPro" id="IPR000014">
    <property type="entry name" value="PAS"/>
</dbReference>
<dbReference type="RefSeq" id="WP_013163070.1">
    <property type="nucleotide sequence ID" value="NC_014216.1"/>
</dbReference>
<dbReference type="Gene3D" id="3.30.450.20">
    <property type="entry name" value="PAS domain"/>
    <property type="match status" value="1"/>
</dbReference>